<feature type="region of interest" description="Disordered" evidence="1">
    <location>
        <begin position="385"/>
        <end position="418"/>
    </location>
</feature>
<feature type="transmembrane region" description="Helical" evidence="2">
    <location>
        <begin position="297"/>
        <end position="317"/>
    </location>
</feature>
<feature type="compositionally biased region" description="Polar residues" evidence="1">
    <location>
        <begin position="253"/>
        <end position="262"/>
    </location>
</feature>
<evidence type="ECO:0000313" key="4">
    <source>
        <dbReference type="Proteomes" id="UP000054350"/>
    </source>
</evidence>
<feature type="transmembrane region" description="Helical" evidence="2">
    <location>
        <begin position="119"/>
        <end position="140"/>
    </location>
</feature>
<accession>A0A0L0S7X1</accession>
<feature type="transmembrane region" description="Helical" evidence="2">
    <location>
        <begin position="329"/>
        <end position="347"/>
    </location>
</feature>
<dbReference type="AlphaFoldDB" id="A0A0L0S7X1"/>
<dbReference type="Proteomes" id="UP000054350">
    <property type="component" value="Unassembled WGS sequence"/>
</dbReference>
<dbReference type="OrthoDB" id="5569860at2759"/>
<evidence type="ECO:0000256" key="2">
    <source>
        <dbReference type="SAM" id="Phobius"/>
    </source>
</evidence>
<gene>
    <name evidence="3" type="ORF">AMAG_04251</name>
</gene>
<keyword evidence="2" id="KW-0812">Transmembrane</keyword>
<evidence type="ECO:0000313" key="3">
    <source>
        <dbReference type="EMBL" id="KNE58698.1"/>
    </source>
</evidence>
<keyword evidence="2" id="KW-1133">Transmembrane helix</keyword>
<feature type="transmembrane region" description="Helical" evidence="2">
    <location>
        <begin position="64"/>
        <end position="90"/>
    </location>
</feature>
<evidence type="ECO:0008006" key="5">
    <source>
        <dbReference type="Google" id="ProtNLM"/>
    </source>
</evidence>
<keyword evidence="4" id="KW-1185">Reference proteome</keyword>
<feature type="compositionally biased region" description="Low complexity" evidence="1">
    <location>
        <begin position="263"/>
        <end position="280"/>
    </location>
</feature>
<evidence type="ECO:0000256" key="1">
    <source>
        <dbReference type="SAM" id="MobiDB-lite"/>
    </source>
</evidence>
<proteinExistence type="predicted"/>
<dbReference type="EMBL" id="GG745333">
    <property type="protein sequence ID" value="KNE58698.1"/>
    <property type="molecule type" value="Genomic_DNA"/>
</dbReference>
<reference evidence="3 4" key="1">
    <citation type="submission" date="2009-11" db="EMBL/GenBank/DDBJ databases">
        <title>Annotation of Allomyces macrogynus ATCC 38327.</title>
        <authorList>
            <consortium name="The Broad Institute Genome Sequencing Platform"/>
            <person name="Russ C."/>
            <person name="Cuomo C."/>
            <person name="Burger G."/>
            <person name="Gray M.W."/>
            <person name="Holland P.W.H."/>
            <person name="King N."/>
            <person name="Lang F.B.F."/>
            <person name="Roger A.J."/>
            <person name="Ruiz-Trillo I."/>
            <person name="Young S.K."/>
            <person name="Zeng Q."/>
            <person name="Gargeya S."/>
            <person name="Fitzgerald M."/>
            <person name="Haas B."/>
            <person name="Abouelleil A."/>
            <person name="Alvarado L."/>
            <person name="Arachchi H.M."/>
            <person name="Berlin A."/>
            <person name="Chapman S.B."/>
            <person name="Gearin G."/>
            <person name="Goldberg J."/>
            <person name="Griggs A."/>
            <person name="Gujja S."/>
            <person name="Hansen M."/>
            <person name="Heiman D."/>
            <person name="Howarth C."/>
            <person name="Larimer J."/>
            <person name="Lui A."/>
            <person name="MacDonald P.J.P."/>
            <person name="McCowen C."/>
            <person name="Montmayeur A."/>
            <person name="Murphy C."/>
            <person name="Neiman D."/>
            <person name="Pearson M."/>
            <person name="Priest M."/>
            <person name="Roberts A."/>
            <person name="Saif S."/>
            <person name="Shea T."/>
            <person name="Sisk P."/>
            <person name="Stolte C."/>
            <person name="Sykes S."/>
            <person name="Wortman J."/>
            <person name="Nusbaum C."/>
            <person name="Birren B."/>
        </authorList>
    </citation>
    <scope>NUCLEOTIDE SEQUENCE [LARGE SCALE GENOMIC DNA]</scope>
    <source>
        <strain evidence="3 4">ATCC 38327</strain>
    </source>
</reference>
<organism evidence="3 4">
    <name type="scientific">Allomyces macrogynus (strain ATCC 38327)</name>
    <name type="common">Allomyces javanicus var. macrogynus</name>
    <dbReference type="NCBI Taxonomy" id="578462"/>
    <lineage>
        <taxon>Eukaryota</taxon>
        <taxon>Fungi</taxon>
        <taxon>Fungi incertae sedis</taxon>
        <taxon>Blastocladiomycota</taxon>
        <taxon>Blastocladiomycetes</taxon>
        <taxon>Blastocladiales</taxon>
        <taxon>Blastocladiaceae</taxon>
        <taxon>Allomyces</taxon>
    </lineage>
</organism>
<sequence>MALDEFVDGITFCLISILTVFREHFKLWSRYQITSWICFAGICLNSFYQEIVGPLTAPDTSETAIYAANILQLVGTYTVVTTAFAAVLAFSFERLFNVVPWARTLGHKWPALRKHFPRLAAGLMLATLYAMLIVLDLDAFGNNRHYIKSPVLRVWLLTRLPFEVLTDVVMLTSDATIMMVVLDNVRRMEAASGVKPPGTVKCLGRRRPGSTTPSPVPPAGTNGTGARHGTTIASHDSLDHGPTPKPVGGSGARGSSTIPLNQTPGPSAAAAATRRPSSGGVHSATNGASMVFESTKLFVLIMSALCTVANIAVRIAWTLDLVPLKMATAFSRLSLIVIFGNLLYVGVRRPDAPNTTSGGTMSGSAARASMGAGHALAGSAPVLNSRDNAAHHSHPTALDEKPVSGGRRQSVDKLSTGENYRPKVTVAIRGTSALTD</sequence>
<keyword evidence="2" id="KW-0472">Membrane</keyword>
<reference evidence="4" key="2">
    <citation type="submission" date="2009-11" db="EMBL/GenBank/DDBJ databases">
        <title>The Genome Sequence of Allomyces macrogynus strain ATCC 38327.</title>
        <authorList>
            <consortium name="The Broad Institute Genome Sequencing Platform"/>
            <person name="Russ C."/>
            <person name="Cuomo C."/>
            <person name="Shea T."/>
            <person name="Young S.K."/>
            <person name="Zeng Q."/>
            <person name="Koehrsen M."/>
            <person name="Haas B."/>
            <person name="Borodovsky M."/>
            <person name="Guigo R."/>
            <person name="Alvarado L."/>
            <person name="Berlin A."/>
            <person name="Borenstein D."/>
            <person name="Chen Z."/>
            <person name="Engels R."/>
            <person name="Freedman E."/>
            <person name="Gellesch M."/>
            <person name="Goldberg J."/>
            <person name="Griggs A."/>
            <person name="Gujja S."/>
            <person name="Heiman D."/>
            <person name="Hepburn T."/>
            <person name="Howarth C."/>
            <person name="Jen D."/>
            <person name="Larson L."/>
            <person name="Lewis B."/>
            <person name="Mehta T."/>
            <person name="Park D."/>
            <person name="Pearson M."/>
            <person name="Roberts A."/>
            <person name="Saif S."/>
            <person name="Shenoy N."/>
            <person name="Sisk P."/>
            <person name="Stolte C."/>
            <person name="Sykes S."/>
            <person name="Walk T."/>
            <person name="White J."/>
            <person name="Yandava C."/>
            <person name="Burger G."/>
            <person name="Gray M.W."/>
            <person name="Holland P.W.H."/>
            <person name="King N."/>
            <person name="Lang F.B.F."/>
            <person name="Roger A.J."/>
            <person name="Ruiz-Trillo I."/>
            <person name="Lander E."/>
            <person name="Nusbaum C."/>
        </authorList>
    </citation>
    <scope>NUCLEOTIDE SEQUENCE [LARGE SCALE GENOMIC DNA]</scope>
    <source>
        <strain evidence="4">ATCC 38327</strain>
    </source>
</reference>
<dbReference type="VEuPathDB" id="FungiDB:AMAG_04251"/>
<name>A0A0L0S7X1_ALLM3</name>
<protein>
    <recommendedName>
        <fullName evidence="5">Transmembrane protein</fullName>
    </recommendedName>
</protein>
<feature type="region of interest" description="Disordered" evidence="1">
    <location>
        <begin position="193"/>
        <end position="285"/>
    </location>
</feature>